<evidence type="ECO:0000256" key="1">
    <source>
        <dbReference type="SAM" id="MobiDB-lite"/>
    </source>
</evidence>
<evidence type="ECO:0000313" key="3">
    <source>
        <dbReference type="Proteomes" id="UP000006233"/>
    </source>
</evidence>
<dbReference type="AlphaFoldDB" id="C9MVC9"/>
<feature type="compositionally biased region" description="Basic and acidic residues" evidence="1">
    <location>
        <begin position="359"/>
        <end position="376"/>
    </location>
</feature>
<feature type="compositionally biased region" description="Low complexity" evidence="1">
    <location>
        <begin position="377"/>
        <end position="392"/>
    </location>
</feature>
<comment type="caution">
    <text evidence="2">The sequence shown here is derived from an EMBL/GenBank/DDBJ whole genome shotgun (WGS) entry which is preliminary data.</text>
</comment>
<gene>
    <name evidence="2" type="ORF">GCWU000323_00600</name>
</gene>
<dbReference type="eggNOG" id="COG0790">
    <property type="taxonomic scope" value="Bacteria"/>
</dbReference>
<sequence>MKERNEQQMKRKIMFVIVILAIGMMSVSCFKKKKEEKKESQQAQQQTKDINTEIFNLGGQAQGNPEIRNLTPEEQQNLIDNQIDPLKVSEALLKAENGDKEAIMSLAQLYYNLKNNEKVKQILQYGVNKNYPEAIYNLAVILKQEGNNEEANKLIAKLPKTAATHEGRQQMQMRQIKMRPGAEAYNRGVDLIKAKRYSEAKAEFEKAYNAGIKEADIRVALLNKQLKNNSEAVRWFQKAANRGVKEANFEIGAILYDGGKQSESRPYLLKAYNAGNKAMAMPIALSYHKQNNMTEALKWYKIAAKNGDKNAAATVERIEKGGVITEKKSNDKQVKTFLGNGNSSQSLTESTLSNVKSKSKAEEAAKNEAKSEKSEKQQAQASKPANKSSNSSIDDIMKKKAMEYK</sequence>
<name>C9MVC9_9FUSO</name>
<evidence type="ECO:0000313" key="2">
    <source>
        <dbReference type="EMBL" id="EEX75351.1"/>
    </source>
</evidence>
<feature type="region of interest" description="Disordered" evidence="1">
    <location>
        <begin position="334"/>
        <end position="405"/>
    </location>
</feature>
<organism evidence="2 3">
    <name type="scientific">Leptotrichia hofstadii F0254</name>
    <dbReference type="NCBI Taxonomy" id="634994"/>
    <lineage>
        <taxon>Bacteria</taxon>
        <taxon>Fusobacteriati</taxon>
        <taxon>Fusobacteriota</taxon>
        <taxon>Fusobacteriia</taxon>
        <taxon>Fusobacteriales</taxon>
        <taxon>Leptotrichiaceae</taxon>
        <taxon>Leptotrichia</taxon>
    </lineage>
</organism>
<reference evidence="2 3" key="1">
    <citation type="submission" date="2009-09" db="EMBL/GenBank/DDBJ databases">
        <authorList>
            <person name="Weinstock G."/>
            <person name="Sodergren E."/>
            <person name="Clifton S."/>
            <person name="Fulton L."/>
            <person name="Fulton B."/>
            <person name="Courtney L."/>
            <person name="Fronick C."/>
            <person name="Harrison M."/>
            <person name="Strong C."/>
            <person name="Farmer C."/>
            <person name="Delahaunty K."/>
            <person name="Markovic C."/>
            <person name="Hall O."/>
            <person name="Minx P."/>
            <person name="Tomlinson C."/>
            <person name="Mitreva M."/>
            <person name="Nelson J."/>
            <person name="Hou S."/>
            <person name="Wollam A."/>
            <person name="Pepin K.H."/>
            <person name="Johnson M."/>
            <person name="Bhonagiri V."/>
            <person name="Nash W.E."/>
            <person name="Warren W."/>
            <person name="Chinwalla A."/>
            <person name="Mardis E.R."/>
            <person name="Wilson R.K."/>
        </authorList>
    </citation>
    <scope>NUCLEOTIDE SEQUENCE [LARGE SCALE GENOMIC DNA]</scope>
    <source>
        <strain evidence="2 3">F0254</strain>
    </source>
</reference>
<dbReference type="SUPFAM" id="SSF81901">
    <property type="entry name" value="HCP-like"/>
    <property type="match status" value="2"/>
</dbReference>
<feature type="compositionally biased region" description="Basic and acidic residues" evidence="1">
    <location>
        <begin position="395"/>
        <end position="405"/>
    </location>
</feature>
<dbReference type="Proteomes" id="UP000006233">
    <property type="component" value="Unassembled WGS sequence"/>
</dbReference>
<protein>
    <submittedName>
        <fullName evidence="2">Tetratricopeptide repeat protein</fullName>
    </submittedName>
</protein>
<accession>C9MVC9</accession>
<dbReference type="HOGENOM" id="CLU_049433_0_0_0"/>
<dbReference type="PROSITE" id="PS51257">
    <property type="entry name" value="PROKAR_LIPOPROTEIN"/>
    <property type="match status" value="1"/>
</dbReference>
<dbReference type="InterPro" id="IPR011990">
    <property type="entry name" value="TPR-like_helical_dom_sf"/>
</dbReference>
<dbReference type="Gene3D" id="1.25.40.10">
    <property type="entry name" value="Tetratricopeptide repeat domain"/>
    <property type="match status" value="2"/>
</dbReference>
<proteinExistence type="predicted"/>
<dbReference type="STRING" id="634994.GCWU000323_00600"/>
<feature type="compositionally biased region" description="Polar residues" evidence="1">
    <location>
        <begin position="339"/>
        <end position="355"/>
    </location>
</feature>
<dbReference type="EMBL" id="ACVB02000007">
    <property type="protein sequence ID" value="EEX75351.1"/>
    <property type="molecule type" value="Genomic_DNA"/>
</dbReference>